<feature type="domain" description="Penicillin-binding protein transpeptidase" evidence="13">
    <location>
        <begin position="303"/>
        <end position="511"/>
    </location>
</feature>
<dbReference type="Proteomes" id="UP000032266">
    <property type="component" value="Chromosome"/>
</dbReference>
<evidence type="ECO:0000313" key="17">
    <source>
        <dbReference type="Proteomes" id="UP000032266"/>
    </source>
</evidence>
<dbReference type="OrthoDB" id="9766909at2"/>
<keyword evidence="4 16" id="KW-0121">Carboxypeptidase</keyword>
<dbReference type="InterPro" id="IPR023346">
    <property type="entry name" value="Lysozyme-like_dom_sf"/>
</dbReference>
<evidence type="ECO:0000259" key="14">
    <source>
        <dbReference type="Pfam" id="PF00912"/>
    </source>
</evidence>
<evidence type="ECO:0000313" key="16">
    <source>
        <dbReference type="EMBL" id="AJQ92838.1"/>
    </source>
</evidence>
<evidence type="ECO:0000256" key="9">
    <source>
        <dbReference type="ARBA" id="ARBA00023268"/>
    </source>
</evidence>
<keyword evidence="12" id="KW-1133">Transmembrane helix</keyword>
<evidence type="ECO:0000256" key="8">
    <source>
        <dbReference type="ARBA" id="ARBA00022801"/>
    </source>
</evidence>
<dbReference type="SUPFAM" id="SSF53955">
    <property type="entry name" value="Lysozyme-like"/>
    <property type="match status" value="1"/>
</dbReference>
<dbReference type="Gene3D" id="1.10.3810.10">
    <property type="entry name" value="Biosynthetic peptidoglycan transglycosylase-like"/>
    <property type="match status" value="1"/>
</dbReference>
<dbReference type="Pfam" id="PF00905">
    <property type="entry name" value="Transpeptidase"/>
    <property type="match status" value="1"/>
</dbReference>
<dbReference type="InterPro" id="IPR009647">
    <property type="entry name" value="PBP_C"/>
</dbReference>
<dbReference type="Pfam" id="PF06832">
    <property type="entry name" value="BiPBP_C"/>
    <property type="match status" value="1"/>
</dbReference>
<evidence type="ECO:0000259" key="13">
    <source>
        <dbReference type="Pfam" id="PF00905"/>
    </source>
</evidence>
<evidence type="ECO:0000259" key="15">
    <source>
        <dbReference type="Pfam" id="PF06832"/>
    </source>
</evidence>
<dbReference type="UniPathway" id="UPA00219"/>
<keyword evidence="6 16" id="KW-0328">Glycosyltransferase</keyword>
<dbReference type="EMBL" id="CP007142">
    <property type="protein sequence ID" value="AJQ92838.1"/>
    <property type="molecule type" value="Genomic_DNA"/>
</dbReference>
<comment type="similarity">
    <text evidence="3">In the N-terminal section; belongs to the glycosyltransferase 51 family.</text>
</comment>
<dbReference type="HOGENOM" id="CLU_006354_7_3_6"/>
<dbReference type="Pfam" id="PF00912">
    <property type="entry name" value="Transgly"/>
    <property type="match status" value="1"/>
</dbReference>
<reference evidence="16 17" key="1">
    <citation type="submission" date="2014-01" db="EMBL/GenBank/DDBJ databases">
        <title>Full genme sequencing of cellulolytic bacterium Gynuella sunshinyii YC6258T gen. nov., sp. nov.</title>
        <authorList>
            <person name="Khan H."/>
            <person name="Chung E.J."/>
            <person name="Chung Y.R."/>
        </authorList>
    </citation>
    <scope>NUCLEOTIDE SEQUENCE [LARGE SCALE GENOMIC DNA]</scope>
    <source>
        <strain evidence="16 17">YC6258</strain>
    </source>
</reference>
<keyword evidence="9" id="KW-0511">Multifunctional enzyme</keyword>
<dbReference type="AlphaFoldDB" id="A0A0C5VHM1"/>
<proteinExistence type="inferred from homology"/>
<evidence type="ECO:0000256" key="11">
    <source>
        <dbReference type="ARBA" id="ARBA00049902"/>
    </source>
</evidence>
<gene>
    <name evidence="16" type="ORF">YC6258_00788</name>
</gene>
<keyword evidence="7 16" id="KW-0808">Transferase</keyword>
<comment type="catalytic activity">
    <reaction evidence="11">
        <text>[GlcNAc-(1-&gt;4)-Mur2Ac(oyl-L-Ala-gamma-D-Glu-L-Lys-D-Ala-D-Ala)](n)-di-trans,octa-cis-undecaprenyl diphosphate + beta-D-GlcNAc-(1-&gt;4)-Mur2Ac(oyl-L-Ala-gamma-D-Glu-L-Lys-D-Ala-D-Ala)-di-trans,octa-cis-undecaprenyl diphosphate = [GlcNAc-(1-&gt;4)-Mur2Ac(oyl-L-Ala-gamma-D-Glu-L-Lys-D-Ala-D-Ala)](n+1)-di-trans,octa-cis-undecaprenyl diphosphate + di-trans,octa-cis-undecaprenyl diphosphate + H(+)</text>
        <dbReference type="Rhea" id="RHEA:23708"/>
        <dbReference type="Rhea" id="RHEA-COMP:9602"/>
        <dbReference type="Rhea" id="RHEA-COMP:9603"/>
        <dbReference type="ChEBI" id="CHEBI:15378"/>
        <dbReference type="ChEBI" id="CHEBI:58405"/>
        <dbReference type="ChEBI" id="CHEBI:60033"/>
        <dbReference type="ChEBI" id="CHEBI:78435"/>
        <dbReference type="EC" id="2.4.99.28"/>
    </reaction>
</comment>
<organism evidence="16 17">
    <name type="scientific">Gynuella sunshinyii YC6258</name>
    <dbReference type="NCBI Taxonomy" id="1445510"/>
    <lineage>
        <taxon>Bacteria</taxon>
        <taxon>Pseudomonadati</taxon>
        <taxon>Pseudomonadota</taxon>
        <taxon>Gammaproteobacteria</taxon>
        <taxon>Oceanospirillales</taxon>
        <taxon>Saccharospirillaceae</taxon>
        <taxon>Gynuella</taxon>
    </lineage>
</organism>
<dbReference type="PANTHER" id="PTHR32282:SF15">
    <property type="entry name" value="PENICILLIN-BINDING PROTEIN 1C"/>
    <property type="match status" value="1"/>
</dbReference>
<evidence type="ECO:0000256" key="6">
    <source>
        <dbReference type="ARBA" id="ARBA00022676"/>
    </source>
</evidence>
<evidence type="ECO:0000256" key="10">
    <source>
        <dbReference type="ARBA" id="ARBA00044770"/>
    </source>
</evidence>
<dbReference type="KEGG" id="gsn:YC6258_00788"/>
<evidence type="ECO:0000256" key="12">
    <source>
        <dbReference type="SAM" id="Phobius"/>
    </source>
</evidence>
<dbReference type="InterPro" id="IPR001460">
    <property type="entry name" value="PCN-bd_Tpept"/>
</dbReference>
<keyword evidence="5" id="KW-0645">Protease</keyword>
<dbReference type="GO" id="GO:0008658">
    <property type="term" value="F:penicillin binding"/>
    <property type="evidence" value="ECO:0007669"/>
    <property type="project" value="InterPro"/>
</dbReference>
<accession>A0A0C5VHM1</accession>
<dbReference type="GO" id="GO:0004180">
    <property type="term" value="F:carboxypeptidase activity"/>
    <property type="evidence" value="ECO:0007669"/>
    <property type="project" value="UniProtKB-KW"/>
</dbReference>
<feature type="domain" description="Glycosyl transferase family 51" evidence="14">
    <location>
        <begin position="51"/>
        <end position="227"/>
    </location>
</feature>
<dbReference type="NCBIfam" id="TIGR02073">
    <property type="entry name" value="PBP_1c"/>
    <property type="match status" value="1"/>
</dbReference>
<keyword evidence="17" id="KW-1185">Reference proteome</keyword>
<comment type="similarity">
    <text evidence="2">In the C-terminal section; belongs to the transpeptidase family.</text>
</comment>
<keyword evidence="12" id="KW-0812">Transmembrane</keyword>
<feature type="domain" description="Penicillin-binding C-terminal" evidence="15">
    <location>
        <begin position="680"/>
        <end position="758"/>
    </location>
</feature>
<dbReference type="EC" id="2.4.99.28" evidence="10"/>
<dbReference type="SUPFAM" id="SSF56601">
    <property type="entry name" value="beta-lactamase/transpeptidase-like"/>
    <property type="match status" value="1"/>
</dbReference>
<dbReference type="InterPro" id="IPR011815">
    <property type="entry name" value="PBP_1c"/>
</dbReference>
<sequence>MKWLLYRRFKKWIWLLACWTAMTAVIITLDTLYPVDLQSRSLSQAVLAEDGTILRTFADDNGVWRYPITLDQVSPNYLEALLTYEDQYFYSHPGINPAALVRAIWLWLRNGHIVSGGSTLTMQVARIRYPEPRTVSAKLKEIIRALQLEWHYSKDDILTYYLNHAPFGGTIEGIQAAAFSYLGHSAEHLTDAQAALLAVLPQAPSFYRPDRHPERARQARDKLMHRLVVLGQWSPAQFEDAAIEDVQVSNLPRYQTAPLLARRLANQYQDQNIQTFIQAQWQQQVEELLRGYVRGIGQQVSAAALVVDNDSGKVRVYAGSADFEDDKRFAYVDMVQAIRSPGSTLKPFIYGMALDQGLIHSASLLMDVPLRFGDYQPDNFNGGFSGPVSVTTALQKSLNIPAVQVMERLKPVYFFLQMKQAGIELQLPGNARPNLAVALGGVGTRLEDLVYAYTSLGNKGNARSLRFSTADSASQQPLLSEGAAWIIRKILFDNEANVAGLAVKTGTSYGFRDAWAIAVSQHYTLGVWIGRPDGTPMPGHYGQVTAVPLLNLIFQRLNDQRPVPAMPDSVTETDICWPQGEWVTQDCEQLKRAYVLENTIPTTWYSTLARQRAFVGSDFLYWQAKDSGLRVTPDCQIPALQQTVTVWPAPLEHWLSPELQRDSRIPVWDPRCHSPGTLLQQSVLQIRGVDDQDAFQVRQNQNIQMDLYAQGGDAPFYWFLNGSLLPETGRRIQLKDLSSGIYQLTLMDQTGETDRIEFNVLVR</sequence>
<evidence type="ECO:0000256" key="5">
    <source>
        <dbReference type="ARBA" id="ARBA00022670"/>
    </source>
</evidence>
<evidence type="ECO:0000256" key="4">
    <source>
        <dbReference type="ARBA" id="ARBA00022645"/>
    </source>
</evidence>
<evidence type="ECO:0000256" key="7">
    <source>
        <dbReference type="ARBA" id="ARBA00022679"/>
    </source>
</evidence>
<dbReference type="GO" id="GO:0030288">
    <property type="term" value="C:outer membrane-bounded periplasmic space"/>
    <property type="evidence" value="ECO:0007669"/>
    <property type="project" value="TreeGrafter"/>
</dbReference>
<dbReference type="PATRIC" id="fig|1445510.3.peg.772"/>
<dbReference type="InterPro" id="IPR001264">
    <property type="entry name" value="Glyco_trans_51"/>
</dbReference>
<comment type="pathway">
    <text evidence="1">Cell wall biogenesis; peptidoglycan biosynthesis.</text>
</comment>
<dbReference type="InterPro" id="IPR012338">
    <property type="entry name" value="Beta-lactam/transpept-like"/>
</dbReference>
<evidence type="ECO:0000256" key="1">
    <source>
        <dbReference type="ARBA" id="ARBA00004752"/>
    </source>
</evidence>
<feature type="transmembrane region" description="Helical" evidence="12">
    <location>
        <begin position="12"/>
        <end position="33"/>
    </location>
</feature>
<keyword evidence="12" id="KW-0472">Membrane</keyword>
<dbReference type="GO" id="GO:0009252">
    <property type="term" value="P:peptidoglycan biosynthetic process"/>
    <property type="evidence" value="ECO:0007669"/>
    <property type="project" value="UniProtKB-UniPathway"/>
</dbReference>
<evidence type="ECO:0000256" key="3">
    <source>
        <dbReference type="ARBA" id="ARBA00007739"/>
    </source>
</evidence>
<dbReference type="GO" id="GO:0006508">
    <property type="term" value="P:proteolysis"/>
    <property type="evidence" value="ECO:0007669"/>
    <property type="project" value="UniProtKB-KW"/>
</dbReference>
<dbReference type="InterPro" id="IPR036950">
    <property type="entry name" value="PBP_transglycosylase"/>
</dbReference>
<dbReference type="STRING" id="1445510.YC6258_00788"/>
<keyword evidence="8 16" id="KW-0378">Hydrolase</keyword>
<evidence type="ECO:0000256" key="2">
    <source>
        <dbReference type="ARBA" id="ARBA00007090"/>
    </source>
</evidence>
<name>A0A0C5VHM1_9GAMM</name>
<dbReference type="PANTHER" id="PTHR32282">
    <property type="entry name" value="BINDING PROTEIN TRANSPEPTIDASE, PUTATIVE-RELATED"/>
    <property type="match status" value="1"/>
</dbReference>
<dbReference type="InterPro" id="IPR050396">
    <property type="entry name" value="Glycosyltr_51/Transpeptidase"/>
</dbReference>
<protein>
    <recommendedName>
        <fullName evidence="10">peptidoglycan glycosyltransferase</fullName>
        <ecNumber evidence="10">2.4.99.28</ecNumber>
    </recommendedName>
</protein>
<dbReference type="GO" id="GO:0008955">
    <property type="term" value="F:peptidoglycan glycosyltransferase activity"/>
    <property type="evidence" value="ECO:0007669"/>
    <property type="project" value="UniProtKB-EC"/>
</dbReference>
<dbReference type="Gene3D" id="3.40.710.10">
    <property type="entry name" value="DD-peptidase/beta-lactamase superfamily"/>
    <property type="match status" value="1"/>
</dbReference>